<organism evidence="3 4">
    <name type="scientific">Chryseobacterium indologenes</name>
    <name type="common">Flavobacterium indologenes</name>
    <dbReference type="NCBI Taxonomy" id="253"/>
    <lineage>
        <taxon>Bacteria</taxon>
        <taxon>Pseudomonadati</taxon>
        <taxon>Bacteroidota</taxon>
        <taxon>Flavobacteriia</taxon>
        <taxon>Flavobacteriales</taxon>
        <taxon>Weeksellaceae</taxon>
        <taxon>Chryseobacterium group</taxon>
        <taxon>Chryseobacterium</taxon>
    </lineage>
</organism>
<dbReference type="InterPro" id="IPR013113">
    <property type="entry name" value="SIP_FAD-bd"/>
</dbReference>
<proteinExistence type="inferred from homology"/>
<dbReference type="RefSeq" id="WP_061085119.1">
    <property type="nucleotide sequence ID" value="NZ_CP033930.1"/>
</dbReference>
<sequence length="250" mass="28024">MNSTETKKIRSVFSVKRKECITPHFIRIIFDIKDYQAELLSHVKSGSNNKIFIPTSDPDSQDIVRTYTNRKIDLENKELSIDFVAHGDSGPASAWALRAQEGDFLGIGMKESTKPLVPEAESYLLVGDATALPVINAIAEQLPAGVNVKMLLETFGKEDEIISCSAANVDLEWLYNQTPEKGSLLAEKAREFKFSEKEQKKFIYVAAEYATVKSLRDYFKADPSFDPRSLYAVSYWKAGMSEDQAGPHQK</sequence>
<dbReference type="InterPro" id="IPR007037">
    <property type="entry name" value="SIP_rossman_dom"/>
</dbReference>
<dbReference type="SUPFAM" id="SSF63380">
    <property type="entry name" value="Riboflavin synthase domain-like"/>
    <property type="match status" value="1"/>
</dbReference>
<evidence type="ECO:0000313" key="3">
    <source>
        <dbReference type="EMBL" id="AZB20572.1"/>
    </source>
</evidence>
<dbReference type="InterPro" id="IPR039261">
    <property type="entry name" value="FNR_nucleotide-bd"/>
</dbReference>
<dbReference type="Gene3D" id="3.40.50.80">
    <property type="entry name" value="Nucleotide-binding domain of ferredoxin-NADP reductase (FNR) module"/>
    <property type="match status" value="1"/>
</dbReference>
<dbReference type="InterPro" id="IPR017927">
    <property type="entry name" value="FAD-bd_FR_type"/>
</dbReference>
<dbReference type="Proteomes" id="UP000269015">
    <property type="component" value="Chromosome"/>
</dbReference>
<evidence type="ECO:0000256" key="1">
    <source>
        <dbReference type="ARBA" id="ARBA00035644"/>
    </source>
</evidence>
<dbReference type="Pfam" id="PF04954">
    <property type="entry name" value="SIP"/>
    <property type="match status" value="1"/>
</dbReference>
<dbReference type="EMBL" id="CP033930">
    <property type="protein sequence ID" value="AZB20572.1"/>
    <property type="molecule type" value="Genomic_DNA"/>
</dbReference>
<evidence type="ECO:0000313" key="4">
    <source>
        <dbReference type="Proteomes" id="UP000269015"/>
    </source>
</evidence>
<gene>
    <name evidence="3" type="ORF">EG352_15485</name>
</gene>
<feature type="domain" description="FAD-binding FR-type" evidence="2">
    <location>
        <begin position="8"/>
        <end position="125"/>
    </location>
</feature>
<dbReference type="PANTHER" id="PTHR30157:SF0">
    <property type="entry name" value="NADPH-DEPENDENT FERRIC-CHELATE REDUCTASE"/>
    <property type="match status" value="1"/>
</dbReference>
<dbReference type="CDD" id="cd06193">
    <property type="entry name" value="siderophore_interacting"/>
    <property type="match status" value="1"/>
</dbReference>
<dbReference type="InterPro" id="IPR017938">
    <property type="entry name" value="Riboflavin_synthase-like_b-brl"/>
</dbReference>
<accession>A0AAD0Z0L9</accession>
<dbReference type="Pfam" id="PF08021">
    <property type="entry name" value="FAD_binding_9"/>
    <property type="match status" value="1"/>
</dbReference>
<reference evidence="3 4" key="1">
    <citation type="submission" date="2018-11" db="EMBL/GenBank/DDBJ databases">
        <title>Proposal to divide the Flavobacteriaceae and reorganize its genera based on Amino Acid Identity values calculated from whole genome sequences.</title>
        <authorList>
            <person name="Nicholson A.C."/>
            <person name="Gulvik C.A."/>
            <person name="Whitney A.M."/>
            <person name="Humrighouse B.W."/>
            <person name="Bell M."/>
            <person name="Holmes B."/>
            <person name="Steigerwalt A.G."/>
            <person name="Villarma A."/>
            <person name="Sheth M."/>
            <person name="Batra D."/>
            <person name="Pryor J."/>
            <person name="Bernardet J.-F."/>
            <person name="Hugo C."/>
            <person name="Kampfer P."/>
            <person name="Newman J."/>
            <person name="McQuiston J.R."/>
        </authorList>
    </citation>
    <scope>NUCLEOTIDE SEQUENCE [LARGE SCALE GENOMIC DNA]</scope>
    <source>
        <strain evidence="3 4">H5559</strain>
    </source>
</reference>
<dbReference type="PANTHER" id="PTHR30157">
    <property type="entry name" value="FERRIC REDUCTASE, NADPH-DEPENDENT"/>
    <property type="match status" value="1"/>
</dbReference>
<dbReference type="AlphaFoldDB" id="A0AAD0Z0L9"/>
<dbReference type="InterPro" id="IPR039374">
    <property type="entry name" value="SIP_fam"/>
</dbReference>
<dbReference type="Gene3D" id="2.40.30.10">
    <property type="entry name" value="Translation factors"/>
    <property type="match status" value="1"/>
</dbReference>
<comment type="similarity">
    <text evidence="1">Belongs to the SIP oxidoreductase family.</text>
</comment>
<protein>
    <submittedName>
        <fullName evidence="3">Siderophore-interacting protein</fullName>
    </submittedName>
</protein>
<dbReference type="GO" id="GO:0016491">
    <property type="term" value="F:oxidoreductase activity"/>
    <property type="evidence" value="ECO:0007669"/>
    <property type="project" value="InterPro"/>
</dbReference>
<name>A0AAD0Z0L9_CHRID</name>
<evidence type="ECO:0000259" key="2">
    <source>
        <dbReference type="PROSITE" id="PS51384"/>
    </source>
</evidence>
<dbReference type="PROSITE" id="PS51384">
    <property type="entry name" value="FAD_FR"/>
    <property type="match status" value="1"/>
</dbReference>